<evidence type="ECO:0000313" key="2">
    <source>
        <dbReference type="Proteomes" id="UP000799753"/>
    </source>
</evidence>
<protein>
    <submittedName>
        <fullName evidence="1">Uncharacterized protein</fullName>
    </submittedName>
</protein>
<sequence>MLPIHMPIIHGPPMPMQLIPIGPVPLHPIPMGPHMAIFHHPLPPLIPIFHHPLPILAPPPPPIPHQSLIPHHLPPVQRQQLPHHHHPQATPLAPHIRHIPPPAPAILAHPRTVYITTYSSQRHGTHVGARPAGVPILLSLNATAWPAPPEHLAQRFSGLNAEVQDFVGRDAVGGVYMYVELS</sequence>
<dbReference type="EMBL" id="MU006785">
    <property type="protein sequence ID" value="KAF2640422.1"/>
    <property type="molecule type" value="Genomic_DNA"/>
</dbReference>
<reference evidence="1" key="1">
    <citation type="journal article" date="2020" name="Stud. Mycol.">
        <title>101 Dothideomycetes genomes: a test case for predicting lifestyles and emergence of pathogens.</title>
        <authorList>
            <person name="Haridas S."/>
            <person name="Albert R."/>
            <person name="Binder M."/>
            <person name="Bloem J."/>
            <person name="Labutti K."/>
            <person name="Salamov A."/>
            <person name="Andreopoulos B."/>
            <person name="Baker S."/>
            <person name="Barry K."/>
            <person name="Bills G."/>
            <person name="Bluhm B."/>
            <person name="Cannon C."/>
            <person name="Castanera R."/>
            <person name="Culley D."/>
            <person name="Daum C."/>
            <person name="Ezra D."/>
            <person name="Gonzalez J."/>
            <person name="Henrissat B."/>
            <person name="Kuo A."/>
            <person name="Liang C."/>
            <person name="Lipzen A."/>
            <person name="Lutzoni F."/>
            <person name="Magnuson J."/>
            <person name="Mondo S."/>
            <person name="Nolan M."/>
            <person name="Ohm R."/>
            <person name="Pangilinan J."/>
            <person name="Park H.-J."/>
            <person name="Ramirez L."/>
            <person name="Alfaro M."/>
            <person name="Sun H."/>
            <person name="Tritt A."/>
            <person name="Yoshinaga Y."/>
            <person name="Zwiers L.-H."/>
            <person name="Turgeon B."/>
            <person name="Goodwin S."/>
            <person name="Spatafora J."/>
            <person name="Crous P."/>
            <person name="Grigoriev I."/>
        </authorList>
    </citation>
    <scope>NUCLEOTIDE SEQUENCE</scope>
    <source>
        <strain evidence="1">CBS 473.64</strain>
    </source>
</reference>
<dbReference type="OrthoDB" id="5418695at2759"/>
<dbReference type="Proteomes" id="UP000799753">
    <property type="component" value="Unassembled WGS sequence"/>
</dbReference>
<keyword evidence="2" id="KW-1185">Reference proteome</keyword>
<proteinExistence type="predicted"/>
<name>A0A6A6RZQ3_9PLEO</name>
<dbReference type="AlphaFoldDB" id="A0A6A6RZQ3"/>
<accession>A0A6A6RZQ3</accession>
<gene>
    <name evidence="1" type="ORF">P280DRAFT_526778</name>
</gene>
<evidence type="ECO:0000313" key="1">
    <source>
        <dbReference type="EMBL" id="KAF2640422.1"/>
    </source>
</evidence>
<organism evidence="1 2">
    <name type="scientific">Massarina eburnea CBS 473.64</name>
    <dbReference type="NCBI Taxonomy" id="1395130"/>
    <lineage>
        <taxon>Eukaryota</taxon>
        <taxon>Fungi</taxon>
        <taxon>Dikarya</taxon>
        <taxon>Ascomycota</taxon>
        <taxon>Pezizomycotina</taxon>
        <taxon>Dothideomycetes</taxon>
        <taxon>Pleosporomycetidae</taxon>
        <taxon>Pleosporales</taxon>
        <taxon>Massarineae</taxon>
        <taxon>Massarinaceae</taxon>
        <taxon>Massarina</taxon>
    </lineage>
</organism>